<evidence type="ECO:0000256" key="2">
    <source>
        <dbReference type="ARBA" id="ARBA00023136"/>
    </source>
</evidence>
<dbReference type="GO" id="GO:0022890">
    <property type="term" value="F:inorganic cation transmembrane transporter activity"/>
    <property type="evidence" value="ECO:0007669"/>
    <property type="project" value="TreeGrafter"/>
</dbReference>
<keyword evidence="2 3" id="KW-0472">Membrane</keyword>
<dbReference type="AlphaFoldDB" id="A0AAW1QA95"/>
<evidence type="ECO:0000313" key="4">
    <source>
        <dbReference type="EMBL" id="KAK9818961.1"/>
    </source>
</evidence>
<protein>
    <recommendedName>
        <fullName evidence="6">Membrane magnesium transporter</fullName>
    </recommendedName>
</protein>
<accession>A0AAW1QA95</accession>
<dbReference type="GO" id="GO:0005794">
    <property type="term" value="C:Golgi apparatus"/>
    <property type="evidence" value="ECO:0007669"/>
    <property type="project" value="TreeGrafter"/>
</dbReference>
<keyword evidence="3" id="KW-1133">Transmembrane helix</keyword>
<dbReference type="PANTHER" id="PTHR21181:SF7">
    <property type="entry name" value="ER MEMBRANE PROTEIN COMPLEX SUBUNIT 5"/>
    <property type="match status" value="1"/>
</dbReference>
<dbReference type="PANTHER" id="PTHR21181">
    <property type="match status" value="1"/>
</dbReference>
<dbReference type="GO" id="GO:0005769">
    <property type="term" value="C:early endosome"/>
    <property type="evidence" value="ECO:0007669"/>
    <property type="project" value="TreeGrafter"/>
</dbReference>
<name>A0AAW1QA95_9CHLO</name>
<keyword evidence="5" id="KW-1185">Reference proteome</keyword>
<reference evidence="4 5" key="1">
    <citation type="journal article" date="2024" name="Nat. Commun.">
        <title>Phylogenomics reveals the evolutionary origins of lichenization in chlorophyte algae.</title>
        <authorList>
            <person name="Puginier C."/>
            <person name="Libourel C."/>
            <person name="Otte J."/>
            <person name="Skaloud P."/>
            <person name="Haon M."/>
            <person name="Grisel S."/>
            <person name="Petersen M."/>
            <person name="Berrin J.G."/>
            <person name="Delaux P.M."/>
            <person name="Dal Grande F."/>
            <person name="Keller J."/>
        </authorList>
    </citation>
    <scope>NUCLEOTIDE SEQUENCE [LARGE SCALE GENOMIC DNA]</scope>
    <source>
        <strain evidence="4 5">SAG 2145</strain>
    </source>
</reference>
<organism evidence="4 5">
    <name type="scientific">Apatococcus lobatus</name>
    <dbReference type="NCBI Taxonomy" id="904363"/>
    <lineage>
        <taxon>Eukaryota</taxon>
        <taxon>Viridiplantae</taxon>
        <taxon>Chlorophyta</taxon>
        <taxon>core chlorophytes</taxon>
        <taxon>Trebouxiophyceae</taxon>
        <taxon>Chlorellales</taxon>
        <taxon>Chlorellaceae</taxon>
        <taxon>Apatococcus</taxon>
    </lineage>
</organism>
<gene>
    <name evidence="4" type="ORF">WJX74_008108</name>
</gene>
<evidence type="ECO:0000256" key="1">
    <source>
        <dbReference type="ARBA" id="ARBA00004370"/>
    </source>
</evidence>
<evidence type="ECO:0008006" key="6">
    <source>
        <dbReference type="Google" id="ProtNLM"/>
    </source>
</evidence>
<dbReference type="GO" id="GO:0005886">
    <property type="term" value="C:plasma membrane"/>
    <property type="evidence" value="ECO:0007669"/>
    <property type="project" value="TreeGrafter"/>
</dbReference>
<evidence type="ECO:0000313" key="5">
    <source>
        <dbReference type="Proteomes" id="UP001438707"/>
    </source>
</evidence>
<dbReference type="EMBL" id="JALJOS010000052">
    <property type="protein sequence ID" value="KAK9818961.1"/>
    <property type="molecule type" value="Genomic_DNA"/>
</dbReference>
<proteinExistence type="predicted"/>
<keyword evidence="3" id="KW-0812">Transmembrane</keyword>
<sequence length="109" mass="12276">MEPKRLGQLLVLGGLGLFFLSAYQVMQLREQFSLTQQSFQSAPLHIWLETSLAAILCLWGSLHLAGQFQPISALETQRGMQADTLRLDFMTFNHRASLMPMELDPVGKI</sequence>
<comment type="caution">
    <text evidence="4">The sequence shown here is derived from an EMBL/GenBank/DDBJ whole genome shotgun (WGS) entry which is preliminary data.</text>
</comment>
<dbReference type="Proteomes" id="UP001438707">
    <property type="component" value="Unassembled WGS sequence"/>
</dbReference>
<evidence type="ECO:0000256" key="3">
    <source>
        <dbReference type="SAM" id="Phobius"/>
    </source>
</evidence>
<feature type="transmembrane region" description="Helical" evidence="3">
    <location>
        <begin position="46"/>
        <end position="65"/>
    </location>
</feature>
<dbReference type="GO" id="GO:0072546">
    <property type="term" value="C:EMC complex"/>
    <property type="evidence" value="ECO:0007669"/>
    <property type="project" value="TreeGrafter"/>
</dbReference>
<comment type="subcellular location">
    <subcellularLocation>
        <location evidence="1">Membrane</location>
    </subcellularLocation>
</comment>